<keyword evidence="1" id="KW-1133">Transmembrane helix</keyword>
<organism evidence="2 3">
    <name type="scientific">Blattamonas nauphoetae</name>
    <dbReference type="NCBI Taxonomy" id="2049346"/>
    <lineage>
        <taxon>Eukaryota</taxon>
        <taxon>Metamonada</taxon>
        <taxon>Preaxostyla</taxon>
        <taxon>Oxymonadida</taxon>
        <taxon>Blattamonas</taxon>
    </lineage>
</organism>
<keyword evidence="1" id="KW-0812">Transmembrane</keyword>
<evidence type="ECO:0000313" key="2">
    <source>
        <dbReference type="EMBL" id="KAK2954606.1"/>
    </source>
</evidence>
<evidence type="ECO:0000256" key="1">
    <source>
        <dbReference type="SAM" id="Phobius"/>
    </source>
</evidence>
<dbReference type="EMBL" id="JARBJD010000076">
    <property type="protein sequence ID" value="KAK2954606.1"/>
    <property type="molecule type" value="Genomic_DNA"/>
</dbReference>
<name>A0ABQ9XQ93_9EUKA</name>
<dbReference type="Proteomes" id="UP001281761">
    <property type="component" value="Unassembled WGS sequence"/>
</dbReference>
<comment type="caution">
    <text evidence="2">The sequence shown here is derived from an EMBL/GenBank/DDBJ whole genome shotgun (WGS) entry which is preliminary data.</text>
</comment>
<sequence>MFSVVTPVPTPFSPSPADAVISDLSDNGLPDEFKYSLDFSHDICNRWEDQFSHSTTRGIAASFILFVLITTTTVICVSKSNIPLNRYTIPDTFDAPISFNLPRSHSFFGTLANPNKYNRLPPIPILSS</sequence>
<gene>
    <name evidence="2" type="ORF">BLNAU_10457</name>
</gene>
<feature type="transmembrane region" description="Helical" evidence="1">
    <location>
        <begin position="59"/>
        <end position="77"/>
    </location>
</feature>
<proteinExistence type="predicted"/>
<evidence type="ECO:0000313" key="3">
    <source>
        <dbReference type="Proteomes" id="UP001281761"/>
    </source>
</evidence>
<reference evidence="2 3" key="1">
    <citation type="journal article" date="2022" name="bioRxiv">
        <title>Genomics of Preaxostyla Flagellates Illuminates Evolutionary Transitions and the Path Towards Mitochondrial Loss.</title>
        <authorList>
            <person name="Novak L.V.F."/>
            <person name="Treitli S.C."/>
            <person name="Pyrih J."/>
            <person name="Halakuc P."/>
            <person name="Pipaliya S.V."/>
            <person name="Vacek V."/>
            <person name="Brzon O."/>
            <person name="Soukal P."/>
            <person name="Eme L."/>
            <person name="Dacks J.B."/>
            <person name="Karnkowska A."/>
            <person name="Elias M."/>
            <person name="Hampl V."/>
        </authorList>
    </citation>
    <scope>NUCLEOTIDE SEQUENCE [LARGE SCALE GENOMIC DNA]</scope>
    <source>
        <strain evidence="2">NAU3</strain>
        <tissue evidence="2">Gut</tissue>
    </source>
</reference>
<accession>A0ABQ9XQ93</accession>
<keyword evidence="1" id="KW-0472">Membrane</keyword>
<keyword evidence="3" id="KW-1185">Reference proteome</keyword>
<protein>
    <submittedName>
        <fullName evidence="2">Uncharacterized protein</fullName>
    </submittedName>
</protein>